<feature type="domain" description="Peptidase S33 tripeptidyl aminopeptidase-like C-terminal" evidence="1">
    <location>
        <begin position="84"/>
        <end position="187"/>
    </location>
</feature>
<keyword evidence="3" id="KW-1185">Reference proteome</keyword>
<protein>
    <recommendedName>
        <fullName evidence="1">Peptidase S33 tripeptidyl aminopeptidase-like C-terminal domain-containing protein</fullName>
    </recommendedName>
</protein>
<dbReference type="SUPFAM" id="SSF53474">
    <property type="entry name" value="alpha/beta-Hydrolases"/>
    <property type="match status" value="1"/>
</dbReference>
<dbReference type="Gene3D" id="3.40.50.1820">
    <property type="entry name" value="alpha/beta hydrolase"/>
    <property type="match status" value="1"/>
</dbReference>
<organism evidence="2 3">
    <name type="scientific">Amycolatopsis ultiminotia</name>
    <dbReference type="NCBI Taxonomy" id="543629"/>
    <lineage>
        <taxon>Bacteria</taxon>
        <taxon>Bacillati</taxon>
        <taxon>Actinomycetota</taxon>
        <taxon>Actinomycetes</taxon>
        <taxon>Pseudonocardiales</taxon>
        <taxon>Pseudonocardiaceae</taxon>
        <taxon>Amycolatopsis</taxon>
    </lineage>
</organism>
<proteinExistence type="predicted"/>
<accession>A0ABP6Y168</accession>
<sequence>MPCSGRRLLPCSTRIGISAGRPAGIWQALAANRPLPPLPAGSEPAPDADNELSSHLYVICGGNRWSKSVRSYQRDVAIDRIRYPSYGAAAANIRACAYWPSQPIDPKVRVSGNGPSNVLMTQNRRDPGTPLTGARQLRAAFGDRARMVTVDQGGHGVYLFGSENTCASDTVTTFLTTGGRPAHDRTCAAEPR</sequence>
<evidence type="ECO:0000259" key="1">
    <source>
        <dbReference type="Pfam" id="PF08386"/>
    </source>
</evidence>
<evidence type="ECO:0000313" key="3">
    <source>
        <dbReference type="Proteomes" id="UP001500689"/>
    </source>
</evidence>
<comment type="caution">
    <text evidence="2">The sequence shown here is derived from an EMBL/GenBank/DDBJ whole genome shotgun (WGS) entry which is preliminary data.</text>
</comment>
<evidence type="ECO:0000313" key="2">
    <source>
        <dbReference type="EMBL" id="GAA3573266.1"/>
    </source>
</evidence>
<gene>
    <name evidence="2" type="ORF">GCM10022222_66970</name>
</gene>
<name>A0ABP6Y168_9PSEU</name>
<reference evidence="3" key="1">
    <citation type="journal article" date="2019" name="Int. J. Syst. Evol. Microbiol.">
        <title>The Global Catalogue of Microorganisms (GCM) 10K type strain sequencing project: providing services to taxonomists for standard genome sequencing and annotation.</title>
        <authorList>
            <consortium name="The Broad Institute Genomics Platform"/>
            <consortium name="The Broad Institute Genome Sequencing Center for Infectious Disease"/>
            <person name="Wu L."/>
            <person name="Ma J."/>
        </authorList>
    </citation>
    <scope>NUCLEOTIDE SEQUENCE [LARGE SCALE GENOMIC DNA]</scope>
    <source>
        <strain evidence="3">JCM 16898</strain>
    </source>
</reference>
<dbReference type="Proteomes" id="UP001500689">
    <property type="component" value="Unassembled WGS sequence"/>
</dbReference>
<dbReference type="Pfam" id="PF08386">
    <property type="entry name" value="Abhydrolase_4"/>
    <property type="match status" value="1"/>
</dbReference>
<dbReference type="InterPro" id="IPR013595">
    <property type="entry name" value="Pept_S33_TAP-like_C"/>
</dbReference>
<dbReference type="InterPro" id="IPR029058">
    <property type="entry name" value="AB_hydrolase_fold"/>
</dbReference>
<dbReference type="EMBL" id="BAAAZN010000018">
    <property type="protein sequence ID" value="GAA3573266.1"/>
    <property type="molecule type" value="Genomic_DNA"/>
</dbReference>